<dbReference type="CDD" id="cd17535">
    <property type="entry name" value="REC_NarL-like"/>
    <property type="match status" value="1"/>
</dbReference>
<dbReference type="PROSITE" id="PS50110">
    <property type="entry name" value="RESPONSE_REGULATORY"/>
    <property type="match status" value="1"/>
</dbReference>
<keyword evidence="1 3" id="KW-0597">Phosphoprotein</keyword>
<dbReference type="InterPro" id="IPR011006">
    <property type="entry name" value="CheY-like_superfamily"/>
</dbReference>
<proteinExistence type="predicted"/>
<dbReference type="InterPro" id="IPR016032">
    <property type="entry name" value="Sig_transdc_resp-reg_C-effctor"/>
</dbReference>
<dbReference type="GO" id="GO:0003677">
    <property type="term" value="F:DNA binding"/>
    <property type="evidence" value="ECO:0007669"/>
    <property type="project" value="UniProtKB-KW"/>
</dbReference>
<dbReference type="InterPro" id="IPR000792">
    <property type="entry name" value="Tscrpt_reg_LuxR_C"/>
</dbReference>
<dbReference type="CDD" id="cd06170">
    <property type="entry name" value="LuxR_C_like"/>
    <property type="match status" value="1"/>
</dbReference>
<organism evidence="6 7">
    <name type="scientific">Chloroflexus aggregans</name>
    <dbReference type="NCBI Taxonomy" id="152260"/>
    <lineage>
        <taxon>Bacteria</taxon>
        <taxon>Bacillati</taxon>
        <taxon>Chloroflexota</taxon>
        <taxon>Chloroflexia</taxon>
        <taxon>Chloroflexales</taxon>
        <taxon>Chloroflexineae</taxon>
        <taxon>Chloroflexaceae</taxon>
        <taxon>Chloroflexus</taxon>
    </lineage>
</organism>
<dbReference type="Pfam" id="PF00196">
    <property type="entry name" value="GerE"/>
    <property type="match status" value="1"/>
</dbReference>
<dbReference type="AlphaFoldDB" id="A0A2J6X313"/>
<evidence type="ECO:0000313" key="6">
    <source>
        <dbReference type="EMBL" id="PMP78788.1"/>
    </source>
</evidence>
<dbReference type="Proteomes" id="UP000243376">
    <property type="component" value="Unassembled WGS sequence"/>
</dbReference>
<evidence type="ECO:0000256" key="1">
    <source>
        <dbReference type="ARBA" id="ARBA00022553"/>
    </source>
</evidence>
<keyword evidence="2 6" id="KW-0238">DNA-binding</keyword>
<dbReference type="PANTHER" id="PTHR43214:SF37">
    <property type="entry name" value="TRANSCRIPTIONAL REGULATORY PROTEIN YDFI"/>
    <property type="match status" value="1"/>
</dbReference>
<evidence type="ECO:0000259" key="5">
    <source>
        <dbReference type="PROSITE" id="PS50110"/>
    </source>
</evidence>
<feature type="domain" description="HTH luxR-type" evidence="4">
    <location>
        <begin position="43"/>
        <end position="108"/>
    </location>
</feature>
<dbReference type="PANTHER" id="PTHR43214">
    <property type="entry name" value="TWO-COMPONENT RESPONSE REGULATOR"/>
    <property type="match status" value="1"/>
</dbReference>
<dbReference type="GO" id="GO:0000160">
    <property type="term" value="P:phosphorelay signal transduction system"/>
    <property type="evidence" value="ECO:0007669"/>
    <property type="project" value="InterPro"/>
</dbReference>
<dbReference type="GO" id="GO:0006355">
    <property type="term" value="P:regulation of DNA-templated transcription"/>
    <property type="evidence" value="ECO:0007669"/>
    <property type="project" value="InterPro"/>
</dbReference>
<dbReference type="SUPFAM" id="SSF52172">
    <property type="entry name" value="CheY-like"/>
    <property type="match status" value="1"/>
</dbReference>
<dbReference type="SMART" id="SM00421">
    <property type="entry name" value="HTH_LUXR"/>
    <property type="match status" value="1"/>
</dbReference>
<accession>A0A2J6X313</accession>
<sequence length="252" mass="28538">NGYHLKDQPLSDLQLAVQRIMAGGNWISSPLLSRLIQAAPQVAHSSPITLTKRQRDLLRLIAQGYDNRRMAQEMDLSIKTIENHLTALYRTIRVSSRLEAYQFALRHPELLAESGHEAALSREPSTSPTPLTVMIIDDNERYRAQLKRMIGKACAESQIYEAEDCHEATRLLRQITPDLVFVDVILQDGDGIQCLRRLKSVSPNTRVILISAYPDREFRRLGLEAGALAFLDKKDLDAATVRQVVEDTLRRK</sequence>
<feature type="modified residue" description="4-aspartylphosphate" evidence="3">
    <location>
        <position position="183"/>
    </location>
</feature>
<name>A0A2J6X313_9CHLR</name>
<dbReference type="InterPro" id="IPR058245">
    <property type="entry name" value="NreC/VraR/RcsB-like_REC"/>
</dbReference>
<dbReference type="SMART" id="SM00448">
    <property type="entry name" value="REC"/>
    <property type="match status" value="1"/>
</dbReference>
<evidence type="ECO:0000256" key="2">
    <source>
        <dbReference type="ARBA" id="ARBA00023125"/>
    </source>
</evidence>
<protein>
    <submittedName>
        <fullName evidence="6">DNA-binding response regulator</fullName>
    </submittedName>
</protein>
<gene>
    <name evidence="6" type="ORF">C0184_10600</name>
</gene>
<dbReference type="InterPro" id="IPR001789">
    <property type="entry name" value="Sig_transdc_resp-reg_receiver"/>
</dbReference>
<dbReference type="InterPro" id="IPR039420">
    <property type="entry name" value="WalR-like"/>
</dbReference>
<dbReference type="PRINTS" id="PR00038">
    <property type="entry name" value="HTHLUXR"/>
</dbReference>
<evidence type="ECO:0000259" key="4">
    <source>
        <dbReference type="PROSITE" id="PS50043"/>
    </source>
</evidence>
<dbReference type="Pfam" id="PF00072">
    <property type="entry name" value="Response_reg"/>
    <property type="match status" value="1"/>
</dbReference>
<dbReference type="EMBL" id="PNIQ01000707">
    <property type="protein sequence ID" value="PMP78788.1"/>
    <property type="molecule type" value="Genomic_DNA"/>
</dbReference>
<dbReference type="SUPFAM" id="SSF46894">
    <property type="entry name" value="C-terminal effector domain of the bipartite response regulators"/>
    <property type="match status" value="1"/>
</dbReference>
<feature type="domain" description="Response regulatory" evidence="5">
    <location>
        <begin position="132"/>
        <end position="248"/>
    </location>
</feature>
<feature type="non-terminal residue" evidence="6">
    <location>
        <position position="1"/>
    </location>
</feature>
<dbReference type="Gene3D" id="3.40.50.2300">
    <property type="match status" value="2"/>
</dbReference>
<evidence type="ECO:0000313" key="7">
    <source>
        <dbReference type="Proteomes" id="UP000243376"/>
    </source>
</evidence>
<comment type="caution">
    <text evidence="6">The sequence shown here is derived from an EMBL/GenBank/DDBJ whole genome shotgun (WGS) entry which is preliminary data.</text>
</comment>
<evidence type="ECO:0000256" key="3">
    <source>
        <dbReference type="PROSITE-ProRule" id="PRU00169"/>
    </source>
</evidence>
<dbReference type="PROSITE" id="PS50043">
    <property type="entry name" value="HTH_LUXR_2"/>
    <property type="match status" value="1"/>
</dbReference>
<reference evidence="6 7" key="1">
    <citation type="submission" date="2018-01" db="EMBL/GenBank/DDBJ databases">
        <title>Metagenomic assembled genomes from two thermal pools in the Uzon Caldera, Kamchatka, Russia.</title>
        <authorList>
            <person name="Wilkins L."/>
            <person name="Ettinger C."/>
        </authorList>
    </citation>
    <scope>NUCLEOTIDE SEQUENCE [LARGE SCALE GENOMIC DNA]</scope>
    <source>
        <strain evidence="6">ZAV-02</strain>
    </source>
</reference>